<dbReference type="Pfam" id="PF06733">
    <property type="entry name" value="DEAD_2"/>
    <property type="match status" value="1"/>
</dbReference>
<dbReference type="EMBL" id="BART01002682">
    <property type="protein sequence ID" value="GAG66129.1"/>
    <property type="molecule type" value="Genomic_DNA"/>
</dbReference>
<keyword evidence="4" id="KW-0347">Helicase</keyword>
<feature type="domain" description="Helicase ATP-binding" evidence="10">
    <location>
        <begin position="1"/>
        <end position="136"/>
    </location>
</feature>
<dbReference type="GO" id="GO:0046872">
    <property type="term" value="F:metal ion binding"/>
    <property type="evidence" value="ECO:0007669"/>
    <property type="project" value="UniProtKB-KW"/>
</dbReference>
<evidence type="ECO:0000313" key="11">
    <source>
        <dbReference type="EMBL" id="GAG66129.1"/>
    </source>
</evidence>
<dbReference type="GO" id="GO:0016818">
    <property type="term" value="F:hydrolase activity, acting on acid anhydrides, in phosphorus-containing anhydrides"/>
    <property type="evidence" value="ECO:0007669"/>
    <property type="project" value="InterPro"/>
</dbReference>
<reference evidence="11" key="1">
    <citation type="journal article" date="2014" name="Front. Microbiol.">
        <title>High frequency of phylogenetically diverse reductive dehalogenase-homologous genes in deep subseafloor sedimentary metagenomes.</title>
        <authorList>
            <person name="Kawai M."/>
            <person name="Futagami T."/>
            <person name="Toyoda A."/>
            <person name="Takaki Y."/>
            <person name="Nishi S."/>
            <person name="Hori S."/>
            <person name="Arai W."/>
            <person name="Tsubouchi T."/>
            <person name="Morono Y."/>
            <person name="Uchiyama I."/>
            <person name="Ito T."/>
            <person name="Fujiyama A."/>
            <person name="Inagaki F."/>
            <person name="Takami H."/>
        </authorList>
    </citation>
    <scope>NUCLEOTIDE SEQUENCE</scope>
    <source>
        <strain evidence="11">Expedition CK06-06</strain>
    </source>
</reference>
<dbReference type="SMR" id="X0ZA62"/>
<keyword evidence="5" id="KW-0067">ATP-binding</keyword>
<keyword evidence="6" id="KW-0408">Iron</keyword>
<keyword evidence="3" id="KW-0378">Hydrolase</keyword>
<evidence type="ECO:0000256" key="6">
    <source>
        <dbReference type="ARBA" id="ARBA00023004"/>
    </source>
</evidence>
<gene>
    <name evidence="11" type="ORF">S01H4_07990</name>
</gene>
<keyword evidence="1" id="KW-0479">Metal-binding</keyword>
<dbReference type="InterPro" id="IPR045028">
    <property type="entry name" value="DinG/Rad3-like"/>
</dbReference>
<dbReference type="PROSITE" id="PS51193">
    <property type="entry name" value="HELICASE_ATP_BIND_2"/>
    <property type="match status" value="1"/>
</dbReference>
<sequence length="447" mass="51037">LGKAEDISKIAKKLLIEPCDADEIISFAVRAGYCPYFLSKLLLEKVGIVICSYHWLFNPDIKEVFLKFINTDLSNCILINDECHNILSMATEVNSKRITPFILKLALKDLELYNSDRNMINLVRILIAHLENKQKNLNIEERELNPEILVKNLYEKIGLKDLNSFKILIKELKEFSSYVAEIKSSQGLVQRDYIGSIAKYWLKWLEVLDNERFFFCYNLRTTRDGNKNISMEIVALDPREITVPVFKKAFSTLSLSGTVNPYVYTNLMGLNETGKATKVIVSPSPFPKKNIKALIIENVNTKKENRNAQTYKKMVYKIEEVIYCTPGNVGVFCASYNVLKALLKQDIEQIVQKYNKILFVEDSNISAAENAVMIEKFKNEGKNTGAVLLGVCGGRNSEGEDYPAEFMNSVVIAGFPYHVPTPRVNAKIKYYDNVFNKKGWIFGYLYP</sequence>
<keyword evidence="7" id="KW-0411">Iron-sulfur</keyword>
<dbReference type="GO" id="GO:0043139">
    <property type="term" value="F:5'-3' DNA helicase activity"/>
    <property type="evidence" value="ECO:0007669"/>
    <property type="project" value="UniProtKB-EC"/>
</dbReference>
<comment type="caution">
    <text evidence="11">The sequence shown here is derived from an EMBL/GenBank/DDBJ whole genome shotgun (WGS) entry which is preliminary data.</text>
</comment>
<dbReference type="Pfam" id="PF13307">
    <property type="entry name" value="Helicase_C_2"/>
    <property type="match status" value="1"/>
</dbReference>
<evidence type="ECO:0000256" key="8">
    <source>
        <dbReference type="ARBA" id="ARBA00023125"/>
    </source>
</evidence>
<dbReference type="InterPro" id="IPR014013">
    <property type="entry name" value="Helic_SF1/SF2_ATP-bd_DinG/Rad3"/>
</dbReference>
<evidence type="ECO:0000256" key="2">
    <source>
        <dbReference type="ARBA" id="ARBA00022741"/>
    </source>
</evidence>
<evidence type="ECO:0000256" key="7">
    <source>
        <dbReference type="ARBA" id="ARBA00023014"/>
    </source>
</evidence>
<accession>X0ZA62</accession>
<dbReference type="SMART" id="SM00491">
    <property type="entry name" value="HELICc2"/>
    <property type="match status" value="1"/>
</dbReference>
<name>X0ZA62_9ZZZZ</name>
<dbReference type="GO" id="GO:0003677">
    <property type="term" value="F:DNA binding"/>
    <property type="evidence" value="ECO:0007669"/>
    <property type="project" value="UniProtKB-KW"/>
</dbReference>
<dbReference type="AlphaFoldDB" id="X0ZA62"/>
<evidence type="ECO:0000256" key="9">
    <source>
        <dbReference type="ARBA" id="ARBA00023235"/>
    </source>
</evidence>
<feature type="non-terminal residue" evidence="11">
    <location>
        <position position="1"/>
    </location>
</feature>
<keyword evidence="2" id="KW-0547">Nucleotide-binding</keyword>
<proteinExistence type="predicted"/>
<dbReference type="GO" id="GO:0006281">
    <property type="term" value="P:DNA repair"/>
    <property type="evidence" value="ECO:0007669"/>
    <property type="project" value="UniProtKB-KW"/>
</dbReference>
<dbReference type="Gene3D" id="3.40.50.300">
    <property type="entry name" value="P-loop containing nucleotide triphosphate hydrolases"/>
    <property type="match status" value="2"/>
</dbReference>
<evidence type="ECO:0000256" key="5">
    <source>
        <dbReference type="ARBA" id="ARBA00022840"/>
    </source>
</evidence>
<organism evidence="11">
    <name type="scientific">marine sediment metagenome</name>
    <dbReference type="NCBI Taxonomy" id="412755"/>
    <lineage>
        <taxon>unclassified sequences</taxon>
        <taxon>metagenomes</taxon>
        <taxon>ecological metagenomes</taxon>
    </lineage>
</organism>
<dbReference type="PANTHER" id="PTHR11472:SF34">
    <property type="entry name" value="REGULATOR OF TELOMERE ELONGATION HELICASE 1"/>
    <property type="match status" value="1"/>
</dbReference>
<evidence type="ECO:0000256" key="3">
    <source>
        <dbReference type="ARBA" id="ARBA00022801"/>
    </source>
</evidence>
<evidence type="ECO:0000256" key="1">
    <source>
        <dbReference type="ARBA" id="ARBA00022723"/>
    </source>
</evidence>
<keyword evidence="9" id="KW-0413">Isomerase</keyword>
<evidence type="ECO:0000259" key="10">
    <source>
        <dbReference type="PROSITE" id="PS51193"/>
    </source>
</evidence>
<keyword evidence="8" id="KW-0238">DNA-binding</keyword>
<dbReference type="InterPro" id="IPR027417">
    <property type="entry name" value="P-loop_NTPase"/>
</dbReference>
<dbReference type="InterPro" id="IPR006555">
    <property type="entry name" value="ATP-dep_Helicase_C"/>
</dbReference>
<dbReference type="PANTHER" id="PTHR11472">
    <property type="entry name" value="DNA REPAIR DEAD HELICASE RAD3/XP-D SUBFAMILY MEMBER"/>
    <property type="match status" value="1"/>
</dbReference>
<feature type="non-terminal residue" evidence="11">
    <location>
        <position position="447"/>
    </location>
</feature>
<protein>
    <recommendedName>
        <fullName evidence="10">Helicase ATP-binding domain-containing protein</fullName>
    </recommendedName>
</protein>
<dbReference type="InterPro" id="IPR010614">
    <property type="entry name" value="RAD3-like_helicase_DEAD"/>
</dbReference>
<dbReference type="GO" id="GO:0005524">
    <property type="term" value="F:ATP binding"/>
    <property type="evidence" value="ECO:0007669"/>
    <property type="project" value="UniProtKB-KW"/>
</dbReference>
<dbReference type="GO" id="GO:0051539">
    <property type="term" value="F:4 iron, 4 sulfur cluster binding"/>
    <property type="evidence" value="ECO:0007669"/>
    <property type="project" value="UniProtKB-KW"/>
</dbReference>
<evidence type="ECO:0000256" key="4">
    <source>
        <dbReference type="ARBA" id="ARBA00022806"/>
    </source>
</evidence>